<dbReference type="Pfam" id="PF13098">
    <property type="entry name" value="Thioredoxin_2"/>
    <property type="match status" value="1"/>
</dbReference>
<evidence type="ECO:0000256" key="3">
    <source>
        <dbReference type="ARBA" id="ARBA00022729"/>
    </source>
</evidence>
<dbReference type="PANTHER" id="PTHR35272:SF3">
    <property type="entry name" value="THIOL:DISULFIDE INTERCHANGE PROTEIN DSBC"/>
    <property type="match status" value="1"/>
</dbReference>
<organism evidence="11 12">
    <name type="scientific">Massilia eburnea</name>
    <dbReference type="NCBI Taxonomy" id="1776165"/>
    <lineage>
        <taxon>Bacteria</taxon>
        <taxon>Pseudomonadati</taxon>
        <taxon>Pseudomonadota</taxon>
        <taxon>Betaproteobacteria</taxon>
        <taxon>Burkholderiales</taxon>
        <taxon>Oxalobacteraceae</taxon>
        <taxon>Telluria group</taxon>
        <taxon>Massilia</taxon>
    </lineage>
</organism>
<evidence type="ECO:0000259" key="9">
    <source>
        <dbReference type="Pfam" id="PF10411"/>
    </source>
</evidence>
<dbReference type="InterPro" id="IPR033954">
    <property type="entry name" value="DiS-bond_Isoase_DsbC/G"/>
</dbReference>
<dbReference type="GO" id="GO:0042597">
    <property type="term" value="C:periplasmic space"/>
    <property type="evidence" value="ECO:0007669"/>
    <property type="project" value="UniProtKB-SubCell"/>
</dbReference>
<dbReference type="EMBL" id="WNKX01000003">
    <property type="protein sequence ID" value="MTW10163.1"/>
    <property type="molecule type" value="Genomic_DNA"/>
</dbReference>
<comment type="function">
    <text evidence="7">Required for disulfide bond formation in some periplasmic proteins. Acts by transferring its disulfide bond to other proteins and is reduced in the process.</text>
</comment>
<gene>
    <name evidence="11" type="ORF">GM658_06065</name>
</gene>
<protein>
    <recommendedName>
        <fullName evidence="7">Thiol:disulfide interchange protein</fullName>
    </recommendedName>
</protein>
<comment type="similarity">
    <text evidence="2 7">Belongs to the thioredoxin family. DsbC subfamily.</text>
</comment>
<dbReference type="InterPro" id="IPR009094">
    <property type="entry name" value="DiS-bond_isomerase_DsbC/G_N_sf"/>
</dbReference>
<dbReference type="CDD" id="cd03020">
    <property type="entry name" value="DsbA_DsbC_DsbG"/>
    <property type="match status" value="1"/>
</dbReference>
<evidence type="ECO:0000313" key="12">
    <source>
        <dbReference type="Proteomes" id="UP000472320"/>
    </source>
</evidence>
<evidence type="ECO:0000256" key="8">
    <source>
        <dbReference type="SAM" id="MobiDB-lite"/>
    </source>
</evidence>
<evidence type="ECO:0000256" key="2">
    <source>
        <dbReference type="ARBA" id="ARBA00009813"/>
    </source>
</evidence>
<dbReference type="Pfam" id="PF10411">
    <property type="entry name" value="DsbC_N"/>
    <property type="match status" value="1"/>
</dbReference>
<proteinExistence type="inferred from homology"/>
<keyword evidence="5" id="KW-1015">Disulfide bond</keyword>
<evidence type="ECO:0000256" key="5">
    <source>
        <dbReference type="ARBA" id="ARBA00023157"/>
    </source>
</evidence>
<dbReference type="InterPro" id="IPR012336">
    <property type="entry name" value="Thioredoxin-like_fold"/>
</dbReference>
<keyword evidence="4 7" id="KW-0574">Periplasm</keyword>
<dbReference type="PANTHER" id="PTHR35272">
    <property type="entry name" value="THIOL:DISULFIDE INTERCHANGE PROTEIN DSBC-RELATED"/>
    <property type="match status" value="1"/>
</dbReference>
<evidence type="ECO:0000256" key="6">
    <source>
        <dbReference type="ARBA" id="ARBA00023284"/>
    </source>
</evidence>
<dbReference type="Gene3D" id="3.10.450.70">
    <property type="entry name" value="Disulphide bond isomerase, DsbC/G, N-terminal"/>
    <property type="match status" value="1"/>
</dbReference>
<dbReference type="RefSeq" id="WP_155453095.1">
    <property type="nucleotide sequence ID" value="NZ_WNKX01000003.1"/>
</dbReference>
<keyword evidence="6 7" id="KW-0676">Redox-active center</keyword>
<dbReference type="OrthoDB" id="12976at2"/>
<comment type="caution">
    <text evidence="11">The sequence shown here is derived from an EMBL/GenBank/DDBJ whole genome shotgun (WGS) entry which is preliminary data.</text>
</comment>
<dbReference type="InterPro" id="IPR018950">
    <property type="entry name" value="DiS-bond_isomerase_DsbC/G_N"/>
</dbReference>
<feature type="region of interest" description="Disordered" evidence="8">
    <location>
        <begin position="246"/>
        <end position="265"/>
    </location>
</feature>
<evidence type="ECO:0000313" key="11">
    <source>
        <dbReference type="EMBL" id="MTW10163.1"/>
    </source>
</evidence>
<comment type="subcellular location">
    <subcellularLocation>
        <location evidence="1 7">Periplasm</location>
    </subcellularLocation>
</comment>
<keyword evidence="12" id="KW-1185">Reference proteome</keyword>
<evidence type="ECO:0000256" key="1">
    <source>
        <dbReference type="ARBA" id="ARBA00004418"/>
    </source>
</evidence>
<dbReference type="InterPro" id="IPR051470">
    <property type="entry name" value="Thiol:disulfide_interchange"/>
</dbReference>
<accession>A0A6L6QEP1</accession>
<reference evidence="11 12" key="1">
    <citation type="submission" date="2019-11" db="EMBL/GenBank/DDBJ databases">
        <title>Type strains purchased from KCTC, JCM and DSMZ.</title>
        <authorList>
            <person name="Lu H."/>
        </authorList>
    </citation>
    <scope>NUCLEOTIDE SEQUENCE [LARGE SCALE GENOMIC DNA]</scope>
    <source>
        <strain evidence="11 12">JCM 31587</strain>
    </source>
</reference>
<sequence length="265" mass="28613">MKPAANPIVAAVLGLVLQQAHSAPDEERVLAAVRKAYPATVLDRAVRTPIPGVYEIWMGANVAFVSAKNPRYMVFGRLVDLKTMRDLTATRMASFGAKPPGNASQGREAASYTGPMPVADAITVVRGDGRRELSVFTDPACGYCRELERHLRELPNVTIRYYLLPFQGESLPLAIWCAKDRPAAYAAAMAGSVTPSDATGTCAHPLERNRLLASRLRVGATPTLLFADGTLVPGLLTAEELESRLSANQSKTQQMEETHHATSMP</sequence>
<keyword evidence="3 7" id="KW-0732">Signal</keyword>
<dbReference type="InterPro" id="IPR036249">
    <property type="entry name" value="Thioredoxin-like_sf"/>
</dbReference>
<evidence type="ECO:0000256" key="7">
    <source>
        <dbReference type="RuleBase" id="RU364038"/>
    </source>
</evidence>
<dbReference type="AlphaFoldDB" id="A0A6L6QEP1"/>
<dbReference type="SUPFAM" id="SSF52833">
    <property type="entry name" value="Thioredoxin-like"/>
    <property type="match status" value="1"/>
</dbReference>
<evidence type="ECO:0000259" key="10">
    <source>
        <dbReference type="Pfam" id="PF13098"/>
    </source>
</evidence>
<feature type="domain" description="Disulphide bond isomerase DsbC/G N-terminal" evidence="9">
    <location>
        <begin position="21"/>
        <end position="89"/>
    </location>
</feature>
<name>A0A6L6QEP1_9BURK</name>
<dbReference type="Proteomes" id="UP000472320">
    <property type="component" value="Unassembled WGS sequence"/>
</dbReference>
<dbReference type="Gene3D" id="3.40.30.10">
    <property type="entry name" value="Glutaredoxin"/>
    <property type="match status" value="1"/>
</dbReference>
<feature type="domain" description="Thioredoxin-like fold" evidence="10">
    <location>
        <begin position="126"/>
        <end position="244"/>
    </location>
</feature>
<feature type="compositionally biased region" description="Basic and acidic residues" evidence="8">
    <location>
        <begin position="254"/>
        <end position="265"/>
    </location>
</feature>
<evidence type="ECO:0000256" key="4">
    <source>
        <dbReference type="ARBA" id="ARBA00022764"/>
    </source>
</evidence>
<dbReference type="SUPFAM" id="SSF54423">
    <property type="entry name" value="DsbC/DsbG N-terminal domain-like"/>
    <property type="match status" value="1"/>
</dbReference>